<comment type="caution">
    <text evidence="5">The sequence shown here is derived from an EMBL/GenBank/DDBJ whole genome shotgun (WGS) entry which is preliminary data.</text>
</comment>
<dbReference type="GO" id="GO:0005576">
    <property type="term" value="C:extracellular region"/>
    <property type="evidence" value="ECO:0007669"/>
    <property type="project" value="UniProtKB-SubCell"/>
</dbReference>
<evidence type="ECO:0000256" key="3">
    <source>
        <dbReference type="SAM" id="SignalP"/>
    </source>
</evidence>
<evidence type="ECO:0000259" key="4">
    <source>
        <dbReference type="SMART" id="SM01318"/>
    </source>
</evidence>
<dbReference type="Pfam" id="PF15430">
    <property type="entry name" value="SVWC"/>
    <property type="match status" value="2"/>
</dbReference>
<gene>
    <name evidence="5" type="ORF">FJT64_019938</name>
</gene>
<feature type="domain" description="Single" evidence="4">
    <location>
        <begin position="162"/>
        <end position="228"/>
    </location>
</feature>
<feature type="chain" id="PRO_5025614908" description="Single domain-containing protein" evidence="3">
    <location>
        <begin position="18"/>
        <end position="235"/>
    </location>
</feature>
<feature type="domain" description="Single" evidence="4">
    <location>
        <begin position="15"/>
        <end position="82"/>
    </location>
</feature>
<dbReference type="SMART" id="SM01318">
    <property type="entry name" value="SVWC"/>
    <property type="match status" value="3"/>
</dbReference>
<comment type="subcellular location">
    <subcellularLocation>
        <location evidence="1">Secreted</location>
    </subcellularLocation>
</comment>
<evidence type="ECO:0000313" key="5">
    <source>
        <dbReference type="EMBL" id="KAF0308895.1"/>
    </source>
</evidence>
<reference evidence="5 6" key="1">
    <citation type="submission" date="2019-07" db="EMBL/GenBank/DDBJ databases">
        <title>Draft genome assembly of a fouling barnacle, Amphibalanus amphitrite (Darwin, 1854): The first reference genome for Thecostraca.</title>
        <authorList>
            <person name="Kim W."/>
        </authorList>
    </citation>
    <scope>NUCLEOTIDE SEQUENCE [LARGE SCALE GENOMIC DNA]</scope>
    <source>
        <strain evidence="5">SNU_AA5</strain>
        <tissue evidence="5">Soma without cirri and trophi</tissue>
    </source>
</reference>
<dbReference type="Proteomes" id="UP000440578">
    <property type="component" value="Unassembled WGS sequence"/>
</dbReference>
<protein>
    <recommendedName>
        <fullName evidence="4">Single domain-containing protein</fullName>
    </recommendedName>
</protein>
<keyword evidence="2" id="KW-0964">Secreted</keyword>
<evidence type="ECO:0000313" key="6">
    <source>
        <dbReference type="Proteomes" id="UP000440578"/>
    </source>
</evidence>
<dbReference type="InterPro" id="IPR029277">
    <property type="entry name" value="SVWC_dom"/>
</dbReference>
<name>A0A6A4WQ31_AMPAM</name>
<feature type="domain" description="Single" evidence="4">
    <location>
        <begin position="89"/>
        <end position="158"/>
    </location>
</feature>
<evidence type="ECO:0000256" key="2">
    <source>
        <dbReference type="ARBA" id="ARBA00022525"/>
    </source>
</evidence>
<keyword evidence="3" id="KW-0732">Signal</keyword>
<organism evidence="5 6">
    <name type="scientific">Amphibalanus amphitrite</name>
    <name type="common">Striped barnacle</name>
    <name type="synonym">Balanus amphitrite</name>
    <dbReference type="NCBI Taxonomy" id="1232801"/>
    <lineage>
        <taxon>Eukaryota</taxon>
        <taxon>Metazoa</taxon>
        <taxon>Ecdysozoa</taxon>
        <taxon>Arthropoda</taxon>
        <taxon>Crustacea</taxon>
        <taxon>Multicrustacea</taxon>
        <taxon>Cirripedia</taxon>
        <taxon>Thoracica</taxon>
        <taxon>Thoracicalcarea</taxon>
        <taxon>Balanomorpha</taxon>
        <taxon>Balanoidea</taxon>
        <taxon>Balanidae</taxon>
        <taxon>Amphibalaninae</taxon>
        <taxon>Amphibalanus</taxon>
    </lineage>
</organism>
<dbReference type="AlphaFoldDB" id="A0A6A4WQ31"/>
<dbReference type="EMBL" id="VIIS01000454">
    <property type="protein sequence ID" value="KAF0308895.1"/>
    <property type="molecule type" value="Genomic_DNA"/>
</dbReference>
<accession>A0A6A4WQ31</accession>
<proteinExistence type="predicted"/>
<dbReference type="OrthoDB" id="6334814at2759"/>
<evidence type="ECO:0000256" key="1">
    <source>
        <dbReference type="ARBA" id="ARBA00004613"/>
    </source>
</evidence>
<sequence length="235" mass="25602">MVGRTPAAVLLTTLCSAFDGGRWYSVGEQWDDGCTRAICVGTDRVERLSCPGQRYDPSRPDCRLVEGNSSAAFPLCCDSVVCDTPLDVCRDSAGASRAVDSVWTERGCVRSRCEIAEGGVAVVRRWRCQPPPSADCRLVVPNPADGADYPYCCPTYLCPGRCYSPVLDRWFFEGDRWAEGGCFESFCESTGTVTQTRCPFVSARRPGCRVVAGDPVAKYPGCCRRVECQPGPYDG</sequence>
<feature type="signal peptide" evidence="3">
    <location>
        <begin position="1"/>
        <end position="17"/>
    </location>
</feature>
<keyword evidence="6" id="KW-1185">Reference proteome</keyword>